<protein>
    <submittedName>
        <fullName evidence="1">Uncharacterized protein</fullName>
    </submittedName>
</protein>
<evidence type="ECO:0000313" key="2">
    <source>
        <dbReference type="Proteomes" id="UP000219167"/>
    </source>
</evidence>
<dbReference type="AlphaFoldDB" id="A0A285U0R2"/>
<accession>A0A285U0R2</accession>
<organism evidence="1 2">
    <name type="scientific">Rhizobium subbaraonis</name>
    <dbReference type="NCBI Taxonomy" id="908946"/>
    <lineage>
        <taxon>Bacteria</taxon>
        <taxon>Pseudomonadati</taxon>
        <taxon>Pseudomonadota</taxon>
        <taxon>Alphaproteobacteria</taxon>
        <taxon>Hyphomicrobiales</taxon>
        <taxon>Rhizobiaceae</taxon>
        <taxon>Rhizobium/Agrobacterium group</taxon>
        <taxon>Rhizobium</taxon>
    </lineage>
</organism>
<dbReference type="EMBL" id="OBQD01000001">
    <property type="protein sequence ID" value="SOC35422.1"/>
    <property type="molecule type" value="Genomic_DNA"/>
</dbReference>
<sequence>MRNLRALPWNRPIAQPFLPSSLPFGDPPRPHLKGMSMRILTRFLPVVALIGAAPAFASSPDAWSEFRDDVKAKCVAALPEKLKNETVFVDEFGTDKYGVALISGRSEQEKARVTFACVYDKQSRSAQVTGAIGREYVRVLNDKQRAAVLERQKANGAADEADDQE</sequence>
<keyword evidence="2" id="KW-1185">Reference proteome</keyword>
<name>A0A285U0R2_9HYPH</name>
<evidence type="ECO:0000313" key="1">
    <source>
        <dbReference type="EMBL" id="SOC35422.1"/>
    </source>
</evidence>
<reference evidence="1 2" key="1">
    <citation type="submission" date="2017-08" db="EMBL/GenBank/DDBJ databases">
        <authorList>
            <person name="de Groot N.N."/>
        </authorList>
    </citation>
    <scope>NUCLEOTIDE SEQUENCE [LARGE SCALE GENOMIC DNA]</scope>
    <source>
        <strain evidence="1 2">JC85</strain>
    </source>
</reference>
<gene>
    <name evidence="1" type="ORF">SAMN05892877_101348</name>
</gene>
<proteinExistence type="predicted"/>
<dbReference type="Proteomes" id="UP000219167">
    <property type="component" value="Unassembled WGS sequence"/>
</dbReference>